<name>A0A7G9YD23_9EURY</name>
<protein>
    <submittedName>
        <fullName evidence="1">Uncharacterized protein</fullName>
    </submittedName>
</protein>
<sequence>MGKEIAAFDYEKERKRFNWDIPEGYNFVEKGSESCLIMGLRDSLFNAGWIGWNFRGISGNTAH</sequence>
<proteinExistence type="predicted"/>
<reference evidence="1" key="1">
    <citation type="submission" date="2020-06" db="EMBL/GenBank/DDBJ databases">
        <title>Unique genomic features of the anaerobic methanotrophic archaea.</title>
        <authorList>
            <person name="Chadwick G.L."/>
            <person name="Skennerton C.T."/>
            <person name="Laso-Perez R."/>
            <person name="Leu A.O."/>
            <person name="Speth D.R."/>
            <person name="Yu H."/>
            <person name="Morgan-Lang C."/>
            <person name="Hatzenpichler R."/>
            <person name="Goudeau D."/>
            <person name="Malmstrom R."/>
            <person name="Brazelton W.J."/>
            <person name="Woyke T."/>
            <person name="Hallam S.J."/>
            <person name="Tyson G.W."/>
            <person name="Wegener G."/>
            <person name="Boetius A."/>
            <person name="Orphan V."/>
        </authorList>
    </citation>
    <scope>NUCLEOTIDE SEQUENCE</scope>
</reference>
<accession>A0A7G9YD23</accession>
<organism evidence="1">
    <name type="scientific">Candidatus Methanogaster sp. ANME-2c ERB4</name>
    <dbReference type="NCBI Taxonomy" id="2759911"/>
    <lineage>
        <taxon>Archaea</taxon>
        <taxon>Methanobacteriati</taxon>
        <taxon>Methanobacteriota</taxon>
        <taxon>Stenosarchaea group</taxon>
        <taxon>Methanomicrobia</taxon>
        <taxon>Methanosarcinales</taxon>
        <taxon>ANME-2 cluster</taxon>
        <taxon>Candidatus Methanogasteraceae</taxon>
        <taxon>Candidatus Methanogaster</taxon>
    </lineage>
</organism>
<gene>
    <name evidence="1" type="ORF">LAAKCKNM_00029</name>
</gene>
<evidence type="ECO:0000313" key="1">
    <source>
        <dbReference type="EMBL" id="QNO45907.1"/>
    </source>
</evidence>
<dbReference type="EMBL" id="MT631160">
    <property type="protein sequence ID" value="QNO45907.1"/>
    <property type="molecule type" value="Genomic_DNA"/>
</dbReference>
<dbReference type="AlphaFoldDB" id="A0A7G9YD23"/>